<dbReference type="GO" id="GO:0030170">
    <property type="term" value="F:pyridoxal phosphate binding"/>
    <property type="evidence" value="ECO:0007669"/>
    <property type="project" value="TreeGrafter"/>
</dbReference>
<evidence type="ECO:0000313" key="4">
    <source>
        <dbReference type="EMBL" id="KKS43531.1"/>
    </source>
</evidence>
<name>A0A0G1BB00_9BACT</name>
<organism evidence="4 5">
    <name type="scientific">candidate division CPR1 bacterium GW2011_GWA2_42_17</name>
    <dbReference type="NCBI Taxonomy" id="1618341"/>
    <lineage>
        <taxon>Bacteria</taxon>
        <taxon>candidate division CPR1</taxon>
    </lineage>
</organism>
<keyword evidence="4" id="KW-0032">Aminotransferase</keyword>
<evidence type="ECO:0000313" key="5">
    <source>
        <dbReference type="Proteomes" id="UP000034875"/>
    </source>
</evidence>
<gene>
    <name evidence="4" type="ORF">UV05_C0031G0006</name>
</gene>
<sequence>MRFLESGFFSRQELKKNNAMKKTRIKKIPWWEPRINVPGAEELLLEVLRSNFPNDGDFTTQFEEEVARRLGVKYAVGVTSGTAAMFLALKALDIGHGDEVIVPDITFIATANAVSMAGAKPILVDIDPATMTMDPVAFESAITSRTKAVIPVHVSGRAADMTAIMRIATAHGIHVVEDAAEALLSRHKGKNLGTFGAMGCFSFSPHKIITLGQGGLVVTDNKQLHFNLRKLKDQGRPVRGTGGDDIHESIGYNFRLTNLQAVLGLAQLACLEERVKRMVQNYEWYATHLRQIDGLSFFGFNIAGHEVPQWTDVAVDKRDVLDQYLRKQNIECRRFWFPIHSQAPYRQSDKNFPQSTRMSPQALWLPSAFTMTKGDLETVCVHIKRFMK</sequence>
<dbReference type="PANTHER" id="PTHR30244">
    <property type="entry name" value="TRANSAMINASE"/>
    <property type="match status" value="1"/>
</dbReference>
<comment type="caution">
    <text evidence="4">The sequence shown here is derived from an EMBL/GenBank/DDBJ whole genome shotgun (WGS) entry which is preliminary data.</text>
</comment>
<feature type="modified residue" description="N6-(pyridoxal phosphate)lysine" evidence="2">
    <location>
        <position position="207"/>
    </location>
</feature>
<comment type="similarity">
    <text evidence="3">Belongs to the DegT/DnrJ/EryC1 family.</text>
</comment>
<keyword evidence="2 3" id="KW-0663">Pyridoxal phosphate</keyword>
<dbReference type="InterPro" id="IPR015422">
    <property type="entry name" value="PyrdxlP-dep_Trfase_small"/>
</dbReference>
<evidence type="ECO:0000256" key="3">
    <source>
        <dbReference type="RuleBase" id="RU004508"/>
    </source>
</evidence>
<dbReference type="EMBL" id="LCCZ01000031">
    <property type="protein sequence ID" value="KKS43531.1"/>
    <property type="molecule type" value="Genomic_DNA"/>
</dbReference>
<dbReference type="PIRSF" id="PIRSF000390">
    <property type="entry name" value="PLP_StrS"/>
    <property type="match status" value="1"/>
</dbReference>
<dbReference type="Pfam" id="PF01041">
    <property type="entry name" value="DegT_DnrJ_EryC1"/>
    <property type="match status" value="1"/>
</dbReference>
<protein>
    <submittedName>
        <fullName evidence="4">DegT/DnrJ/EryC1/StrS aminotransferase</fullName>
    </submittedName>
</protein>
<evidence type="ECO:0000256" key="1">
    <source>
        <dbReference type="PIRSR" id="PIRSR000390-1"/>
    </source>
</evidence>
<dbReference type="Gene3D" id="3.90.1150.10">
    <property type="entry name" value="Aspartate Aminotransferase, domain 1"/>
    <property type="match status" value="1"/>
</dbReference>
<dbReference type="InterPro" id="IPR015424">
    <property type="entry name" value="PyrdxlP-dep_Trfase"/>
</dbReference>
<keyword evidence="4" id="KW-0808">Transferase</keyword>
<feature type="active site" description="Proton acceptor" evidence="1">
    <location>
        <position position="207"/>
    </location>
</feature>
<dbReference type="Gene3D" id="3.40.640.10">
    <property type="entry name" value="Type I PLP-dependent aspartate aminotransferase-like (Major domain)"/>
    <property type="match status" value="1"/>
</dbReference>
<dbReference type="CDD" id="cd00616">
    <property type="entry name" value="AHBA_syn"/>
    <property type="match status" value="1"/>
</dbReference>
<dbReference type="AlphaFoldDB" id="A0A0G1BB00"/>
<dbReference type="Proteomes" id="UP000034875">
    <property type="component" value="Unassembled WGS sequence"/>
</dbReference>
<dbReference type="SUPFAM" id="SSF53383">
    <property type="entry name" value="PLP-dependent transferases"/>
    <property type="match status" value="1"/>
</dbReference>
<dbReference type="PATRIC" id="fig|1618341.3.peg.510"/>
<accession>A0A0G1BB00</accession>
<dbReference type="InterPro" id="IPR000653">
    <property type="entry name" value="DegT/StrS_aminotransferase"/>
</dbReference>
<dbReference type="InterPro" id="IPR015421">
    <property type="entry name" value="PyrdxlP-dep_Trfase_major"/>
</dbReference>
<evidence type="ECO:0000256" key="2">
    <source>
        <dbReference type="PIRSR" id="PIRSR000390-2"/>
    </source>
</evidence>
<dbReference type="GO" id="GO:0008483">
    <property type="term" value="F:transaminase activity"/>
    <property type="evidence" value="ECO:0007669"/>
    <property type="project" value="UniProtKB-KW"/>
</dbReference>
<proteinExistence type="inferred from homology"/>
<reference evidence="4 5" key="1">
    <citation type="journal article" date="2015" name="Nature">
        <title>rRNA introns, odd ribosomes, and small enigmatic genomes across a large radiation of phyla.</title>
        <authorList>
            <person name="Brown C.T."/>
            <person name="Hug L.A."/>
            <person name="Thomas B.C."/>
            <person name="Sharon I."/>
            <person name="Castelle C.J."/>
            <person name="Singh A."/>
            <person name="Wilkins M.J."/>
            <person name="Williams K.H."/>
            <person name="Banfield J.F."/>
        </authorList>
    </citation>
    <scope>NUCLEOTIDE SEQUENCE [LARGE SCALE GENOMIC DNA]</scope>
</reference>
<dbReference type="GO" id="GO:0000271">
    <property type="term" value="P:polysaccharide biosynthetic process"/>
    <property type="evidence" value="ECO:0007669"/>
    <property type="project" value="TreeGrafter"/>
</dbReference>
<dbReference type="PANTHER" id="PTHR30244:SF34">
    <property type="entry name" value="DTDP-4-AMINO-4,6-DIDEOXYGALACTOSE TRANSAMINASE"/>
    <property type="match status" value="1"/>
</dbReference>